<protein>
    <submittedName>
        <fullName evidence="2">Sister chromatid cohesion protein pds5-like protein b</fullName>
    </submittedName>
</protein>
<proteinExistence type="predicted"/>
<evidence type="ECO:0000313" key="3">
    <source>
        <dbReference type="Proteomes" id="UP000325081"/>
    </source>
</evidence>
<dbReference type="Proteomes" id="UP000325081">
    <property type="component" value="Unassembled WGS sequence"/>
</dbReference>
<evidence type="ECO:0000256" key="1">
    <source>
        <dbReference type="SAM" id="MobiDB-lite"/>
    </source>
</evidence>
<evidence type="ECO:0000313" key="2">
    <source>
        <dbReference type="EMBL" id="GER31360.1"/>
    </source>
</evidence>
<organism evidence="2 3">
    <name type="scientific">Striga asiatica</name>
    <name type="common">Asiatic witchweed</name>
    <name type="synonym">Buchnera asiatica</name>
    <dbReference type="NCBI Taxonomy" id="4170"/>
    <lineage>
        <taxon>Eukaryota</taxon>
        <taxon>Viridiplantae</taxon>
        <taxon>Streptophyta</taxon>
        <taxon>Embryophyta</taxon>
        <taxon>Tracheophyta</taxon>
        <taxon>Spermatophyta</taxon>
        <taxon>Magnoliopsida</taxon>
        <taxon>eudicotyledons</taxon>
        <taxon>Gunneridae</taxon>
        <taxon>Pentapetalae</taxon>
        <taxon>asterids</taxon>
        <taxon>lamiids</taxon>
        <taxon>Lamiales</taxon>
        <taxon>Orobanchaceae</taxon>
        <taxon>Buchnereae</taxon>
        <taxon>Striga</taxon>
    </lineage>
</organism>
<keyword evidence="3" id="KW-1185">Reference proteome</keyword>
<feature type="region of interest" description="Disordered" evidence="1">
    <location>
        <begin position="89"/>
        <end position="111"/>
    </location>
</feature>
<reference evidence="3" key="1">
    <citation type="journal article" date="2019" name="Curr. Biol.">
        <title>Genome Sequence of Striga asiatica Provides Insight into the Evolution of Plant Parasitism.</title>
        <authorList>
            <person name="Yoshida S."/>
            <person name="Kim S."/>
            <person name="Wafula E.K."/>
            <person name="Tanskanen J."/>
            <person name="Kim Y.M."/>
            <person name="Honaas L."/>
            <person name="Yang Z."/>
            <person name="Spallek T."/>
            <person name="Conn C.E."/>
            <person name="Ichihashi Y."/>
            <person name="Cheong K."/>
            <person name="Cui S."/>
            <person name="Der J.P."/>
            <person name="Gundlach H."/>
            <person name="Jiao Y."/>
            <person name="Hori C."/>
            <person name="Ishida J.K."/>
            <person name="Kasahara H."/>
            <person name="Kiba T."/>
            <person name="Kim M.S."/>
            <person name="Koo N."/>
            <person name="Laohavisit A."/>
            <person name="Lee Y.H."/>
            <person name="Lumba S."/>
            <person name="McCourt P."/>
            <person name="Mortimer J.C."/>
            <person name="Mutuku J.M."/>
            <person name="Nomura T."/>
            <person name="Sasaki-Sekimoto Y."/>
            <person name="Seto Y."/>
            <person name="Wang Y."/>
            <person name="Wakatake T."/>
            <person name="Sakakibara H."/>
            <person name="Demura T."/>
            <person name="Yamaguchi S."/>
            <person name="Yoneyama K."/>
            <person name="Manabe R.I."/>
            <person name="Nelson D.C."/>
            <person name="Schulman A.H."/>
            <person name="Timko M.P."/>
            <person name="dePamphilis C.W."/>
            <person name="Choi D."/>
            <person name="Shirasu K."/>
        </authorList>
    </citation>
    <scope>NUCLEOTIDE SEQUENCE [LARGE SCALE GENOMIC DNA]</scope>
    <source>
        <strain evidence="3">cv. UVA1</strain>
    </source>
</reference>
<accession>A0A5A7PF43</accession>
<gene>
    <name evidence="2" type="ORF">STAS_07351</name>
</gene>
<comment type="caution">
    <text evidence="2">The sequence shown here is derived from an EMBL/GenBank/DDBJ whole genome shotgun (WGS) entry which is preliminary data.</text>
</comment>
<dbReference type="AlphaFoldDB" id="A0A5A7PF43"/>
<name>A0A5A7PF43_STRAF</name>
<sequence>MRKYQFLKFTAQHCSTTAINNTAAIQIYLNSSRGGHEINSTTAIQITISRVGGNASRRRRGAAGVFVSDFGGEDRVSRRRSATDVRIEERRREDKNWTSTRRRKTDEEDDSDRINKARITAHRLLGRGTFDYKRRRQFLVRYLNIRLHKRKTTDKYERAWFRS</sequence>
<dbReference type="EMBL" id="BKCP01004450">
    <property type="protein sequence ID" value="GER31360.1"/>
    <property type="molecule type" value="Genomic_DNA"/>
</dbReference>